<gene>
    <name evidence="2" type="ORF">SHELI_v1c10360</name>
</gene>
<evidence type="ECO:0008006" key="4">
    <source>
        <dbReference type="Google" id="ProtNLM"/>
    </source>
</evidence>
<keyword evidence="3" id="KW-1185">Reference proteome</keyword>
<keyword evidence="1" id="KW-0732">Signal</keyword>
<evidence type="ECO:0000313" key="3">
    <source>
        <dbReference type="Proteomes" id="UP000094378"/>
    </source>
</evidence>
<sequence length="220" mass="25692">MNRYTKFISSFFLSSMVVSSSSSVASCQNEKYKNATSVSIRPADEVVDLQFNDGKGYSDLIGLLTYSTTKIYQSDDWQKNLPLQLEDDKVLGTDYKNTEKQDYSNKGWDEEWQEEYEDHFILGPHDGSKIYTTFSNGNVNFTPIADEFVSIFKGINRLKSSFADNDYRYYLFTISGNKGNSKFDLYIYQLIEYFDNDQNAYIGQYYKRFQFKADLKYFTQ</sequence>
<reference evidence="2 3" key="1">
    <citation type="submission" date="2016-08" db="EMBL/GenBank/DDBJ databases">
        <title>Complete genome sequence of Spiroplasma helicoides TABS-2 (DSM 22551).</title>
        <authorList>
            <person name="Shen W.-Y."/>
            <person name="Lo W.-S."/>
            <person name="Lai Y.-C."/>
            <person name="Kuo C.-H."/>
        </authorList>
    </citation>
    <scope>NUCLEOTIDE SEQUENCE [LARGE SCALE GENOMIC DNA]</scope>
    <source>
        <strain evidence="2 3">TABS-2</strain>
    </source>
</reference>
<evidence type="ECO:0000313" key="2">
    <source>
        <dbReference type="EMBL" id="AOG60983.1"/>
    </source>
</evidence>
<protein>
    <recommendedName>
        <fullName evidence="4">Lipoprotein</fullName>
    </recommendedName>
</protein>
<dbReference type="PROSITE" id="PS51257">
    <property type="entry name" value="PROKAR_LIPOPROTEIN"/>
    <property type="match status" value="1"/>
</dbReference>
<evidence type="ECO:0000256" key="1">
    <source>
        <dbReference type="SAM" id="SignalP"/>
    </source>
</evidence>
<name>A0A1B3SM29_9MOLU</name>
<proteinExistence type="predicted"/>
<dbReference type="RefSeq" id="WP_069117349.1">
    <property type="nucleotide sequence ID" value="NZ_CP017015.1"/>
</dbReference>
<dbReference type="Proteomes" id="UP000094378">
    <property type="component" value="Chromosome"/>
</dbReference>
<dbReference type="STRING" id="216938.SHELI_v1c10360"/>
<dbReference type="KEGG" id="shj:SHELI_v1c10360"/>
<dbReference type="EMBL" id="CP017015">
    <property type="protein sequence ID" value="AOG60983.1"/>
    <property type="molecule type" value="Genomic_DNA"/>
</dbReference>
<feature type="chain" id="PRO_5008554063" description="Lipoprotein" evidence="1">
    <location>
        <begin position="26"/>
        <end position="220"/>
    </location>
</feature>
<accession>A0A1B3SM29</accession>
<organism evidence="2 3">
    <name type="scientific">Spiroplasma helicoides</name>
    <dbReference type="NCBI Taxonomy" id="216938"/>
    <lineage>
        <taxon>Bacteria</taxon>
        <taxon>Bacillati</taxon>
        <taxon>Mycoplasmatota</taxon>
        <taxon>Mollicutes</taxon>
        <taxon>Entomoplasmatales</taxon>
        <taxon>Spiroplasmataceae</taxon>
        <taxon>Spiroplasma</taxon>
    </lineage>
</organism>
<feature type="signal peptide" evidence="1">
    <location>
        <begin position="1"/>
        <end position="25"/>
    </location>
</feature>
<dbReference type="AlphaFoldDB" id="A0A1B3SM29"/>